<dbReference type="PANTHER" id="PTHR30363:SF44">
    <property type="entry name" value="AGA OPERON TRANSCRIPTIONAL REPRESSOR-RELATED"/>
    <property type="match status" value="1"/>
</dbReference>
<evidence type="ECO:0000313" key="5">
    <source>
        <dbReference type="Proteomes" id="UP001333710"/>
    </source>
</evidence>
<keyword evidence="2" id="KW-0804">Transcription</keyword>
<keyword evidence="5" id="KW-1185">Reference proteome</keyword>
<dbReference type="SMART" id="SM01134">
    <property type="entry name" value="DeoRC"/>
    <property type="match status" value="1"/>
</dbReference>
<dbReference type="EMBL" id="AP027272">
    <property type="protein sequence ID" value="BDX08633.1"/>
    <property type="molecule type" value="Genomic_DNA"/>
</dbReference>
<sequence>MESLANQFTTSEVTIRKDLAALEQNGLVLRRHGGAILAPGESKEIIEKVSKRKMSIAQAAAALIKDHDRILIDSGNTTHAMVSFLKAKRGLVVMTNSLSTAQDVLDLEPEPTLLMTGGTWDVHSQSFQGAMAEQMVSSYNFDLAFVGASGLDLSRGTTTFNELTQLTLAMTKVARKTVVLAESEKFQRKMPNLELSWQQITTLITDDQISESAHKTLTDMGIAVEIVTI</sequence>
<accession>A0AA48HKQ6</accession>
<evidence type="ECO:0000256" key="1">
    <source>
        <dbReference type="ARBA" id="ARBA00023015"/>
    </source>
</evidence>
<dbReference type="InterPro" id="IPR014036">
    <property type="entry name" value="DeoR-like_C"/>
</dbReference>
<dbReference type="InterPro" id="IPR037171">
    <property type="entry name" value="NagB/RpiA_transferase-like"/>
</dbReference>
<protein>
    <submittedName>
        <fullName evidence="4">XRE family transcriptional regulator</fullName>
    </submittedName>
</protein>
<gene>
    <name evidence="4" type="primary">glmR</name>
    <name evidence="4" type="ORF">MACH26_41540</name>
</gene>
<feature type="domain" description="HTH deoR-type" evidence="3">
    <location>
        <begin position="1"/>
        <end position="37"/>
    </location>
</feature>
<keyword evidence="1" id="KW-0805">Transcription regulation</keyword>
<evidence type="ECO:0000313" key="4">
    <source>
        <dbReference type="EMBL" id="BDX08633.1"/>
    </source>
</evidence>
<proteinExistence type="predicted"/>
<organism evidence="4 5">
    <name type="scientific">Planctobacterium marinum</name>
    <dbReference type="NCBI Taxonomy" id="1631968"/>
    <lineage>
        <taxon>Bacteria</taxon>
        <taxon>Pseudomonadati</taxon>
        <taxon>Pseudomonadota</taxon>
        <taxon>Gammaproteobacteria</taxon>
        <taxon>Alteromonadales</taxon>
        <taxon>Alteromonadaceae</taxon>
        <taxon>Planctobacterium</taxon>
    </lineage>
</organism>
<dbReference type="SUPFAM" id="SSF46785">
    <property type="entry name" value="Winged helix' DNA-binding domain"/>
    <property type="match status" value="1"/>
</dbReference>
<dbReference type="InterPro" id="IPR001034">
    <property type="entry name" value="DeoR_HTH"/>
</dbReference>
<dbReference type="InterPro" id="IPR050313">
    <property type="entry name" value="Carb_Metab_HTH_regulators"/>
</dbReference>
<reference evidence="4" key="1">
    <citation type="submission" date="2023-01" db="EMBL/GenBank/DDBJ databases">
        <title>Complete genome sequence of Planctobacterium marinum strain Dej080120_11.</title>
        <authorList>
            <person name="Ueki S."/>
            <person name="Maruyama F."/>
        </authorList>
    </citation>
    <scope>NUCLEOTIDE SEQUENCE</scope>
    <source>
        <strain evidence="4">Dej080120_11</strain>
    </source>
</reference>
<dbReference type="Pfam" id="PF00455">
    <property type="entry name" value="DeoRC"/>
    <property type="match status" value="1"/>
</dbReference>
<dbReference type="InterPro" id="IPR036390">
    <property type="entry name" value="WH_DNA-bd_sf"/>
</dbReference>
<dbReference type="Pfam" id="PF08220">
    <property type="entry name" value="HTH_DeoR"/>
    <property type="match status" value="1"/>
</dbReference>
<dbReference type="PROSITE" id="PS51000">
    <property type="entry name" value="HTH_DEOR_2"/>
    <property type="match status" value="1"/>
</dbReference>
<name>A0AA48HKQ6_9ALTE</name>
<dbReference type="Gene3D" id="3.40.50.1360">
    <property type="match status" value="1"/>
</dbReference>
<dbReference type="GO" id="GO:0003700">
    <property type="term" value="F:DNA-binding transcription factor activity"/>
    <property type="evidence" value="ECO:0007669"/>
    <property type="project" value="InterPro"/>
</dbReference>
<dbReference type="AlphaFoldDB" id="A0AA48HKQ6"/>
<evidence type="ECO:0000259" key="3">
    <source>
        <dbReference type="PROSITE" id="PS51000"/>
    </source>
</evidence>
<dbReference type="PANTHER" id="PTHR30363">
    <property type="entry name" value="HTH-TYPE TRANSCRIPTIONAL REGULATOR SRLR-RELATED"/>
    <property type="match status" value="1"/>
</dbReference>
<dbReference type="Proteomes" id="UP001333710">
    <property type="component" value="Chromosome"/>
</dbReference>
<dbReference type="KEGG" id="pmaw:MACH26_41540"/>
<evidence type="ECO:0000256" key="2">
    <source>
        <dbReference type="ARBA" id="ARBA00023163"/>
    </source>
</evidence>
<dbReference type="SUPFAM" id="SSF100950">
    <property type="entry name" value="NagB/RpiA/CoA transferase-like"/>
    <property type="match status" value="1"/>
</dbReference>
<dbReference type="SMART" id="SM00420">
    <property type="entry name" value="HTH_DEOR"/>
    <property type="match status" value="1"/>
</dbReference>
<dbReference type="PRINTS" id="PR00037">
    <property type="entry name" value="HTHLACR"/>
</dbReference>